<accession>A0A1G2SE60</accession>
<protein>
    <recommendedName>
        <fullName evidence="6">RNA polymerase sigma factor</fullName>
    </recommendedName>
</protein>
<dbReference type="InterPro" id="IPR013249">
    <property type="entry name" value="RNA_pol_sigma70_r4_t2"/>
</dbReference>
<dbReference type="Gene3D" id="1.10.10.10">
    <property type="entry name" value="Winged helix-like DNA-binding domain superfamily/Winged helix DNA-binding domain"/>
    <property type="match status" value="1"/>
</dbReference>
<gene>
    <name evidence="9" type="ORF">A3B07_03580</name>
</gene>
<evidence type="ECO:0000256" key="3">
    <source>
        <dbReference type="ARBA" id="ARBA00023082"/>
    </source>
</evidence>
<keyword evidence="4 6" id="KW-0238">DNA-binding</keyword>
<dbReference type="PANTHER" id="PTHR43133:SF8">
    <property type="entry name" value="RNA POLYMERASE SIGMA FACTOR HI_1459-RELATED"/>
    <property type="match status" value="1"/>
</dbReference>
<dbReference type="InterPro" id="IPR039425">
    <property type="entry name" value="RNA_pol_sigma-70-like"/>
</dbReference>
<dbReference type="Gene3D" id="1.10.1740.10">
    <property type="match status" value="1"/>
</dbReference>
<proteinExistence type="inferred from homology"/>
<evidence type="ECO:0000256" key="1">
    <source>
        <dbReference type="ARBA" id="ARBA00010641"/>
    </source>
</evidence>
<dbReference type="InterPro" id="IPR013325">
    <property type="entry name" value="RNA_pol_sigma_r2"/>
</dbReference>
<dbReference type="Pfam" id="PF04542">
    <property type="entry name" value="Sigma70_r2"/>
    <property type="match status" value="1"/>
</dbReference>
<evidence type="ECO:0000256" key="5">
    <source>
        <dbReference type="ARBA" id="ARBA00023163"/>
    </source>
</evidence>
<evidence type="ECO:0000313" key="9">
    <source>
        <dbReference type="EMBL" id="OHA82939.1"/>
    </source>
</evidence>
<dbReference type="GO" id="GO:0016987">
    <property type="term" value="F:sigma factor activity"/>
    <property type="evidence" value="ECO:0007669"/>
    <property type="project" value="UniProtKB-KW"/>
</dbReference>
<organism evidence="9 10">
    <name type="scientific">Candidatus Yonathbacteria bacterium RIFCSPLOWO2_01_FULL_43_27</name>
    <dbReference type="NCBI Taxonomy" id="1802726"/>
    <lineage>
        <taxon>Bacteria</taxon>
        <taxon>Candidatus Yonathiibacteriota</taxon>
    </lineage>
</organism>
<keyword evidence="3 6" id="KW-0731">Sigma factor</keyword>
<keyword evidence="2 6" id="KW-0805">Transcription regulation</keyword>
<comment type="similarity">
    <text evidence="1 6">Belongs to the sigma-70 factor family. ECF subfamily.</text>
</comment>
<dbReference type="PANTHER" id="PTHR43133">
    <property type="entry name" value="RNA POLYMERASE ECF-TYPE SIGMA FACTO"/>
    <property type="match status" value="1"/>
</dbReference>
<evidence type="ECO:0000256" key="6">
    <source>
        <dbReference type="RuleBase" id="RU000716"/>
    </source>
</evidence>
<evidence type="ECO:0000259" key="8">
    <source>
        <dbReference type="Pfam" id="PF08281"/>
    </source>
</evidence>
<evidence type="ECO:0000313" key="10">
    <source>
        <dbReference type="Proteomes" id="UP000178817"/>
    </source>
</evidence>
<keyword evidence="5 6" id="KW-0804">Transcription</keyword>
<dbReference type="SUPFAM" id="SSF88946">
    <property type="entry name" value="Sigma2 domain of RNA polymerase sigma factors"/>
    <property type="match status" value="1"/>
</dbReference>
<dbReference type="Proteomes" id="UP000178817">
    <property type="component" value="Unassembled WGS sequence"/>
</dbReference>
<dbReference type="SUPFAM" id="SSF88659">
    <property type="entry name" value="Sigma3 and sigma4 domains of RNA polymerase sigma factors"/>
    <property type="match status" value="1"/>
</dbReference>
<dbReference type="InterPro" id="IPR007627">
    <property type="entry name" value="RNA_pol_sigma70_r2"/>
</dbReference>
<dbReference type="GO" id="GO:0003677">
    <property type="term" value="F:DNA binding"/>
    <property type="evidence" value="ECO:0007669"/>
    <property type="project" value="UniProtKB-KW"/>
</dbReference>
<dbReference type="InterPro" id="IPR036388">
    <property type="entry name" value="WH-like_DNA-bd_sf"/>
</dbReference>
<evidence type="ECO:0000256" key="4">
    <source>
        <dbReference type="ARBA" id="ARBA00023125"/>
    </source>
</evidence>
<dbReference type="InterPro" id="IPR014284">
    <property type="entry name" value="RNA_pol_sigma-70_dom"/>
</dbReference>
<dbReference type="EMBL" id="MHUV01000003">
    <property type="protein sequence ID" value="OHA82939.1"/>
    <property type="molecule type" value="Genomic_DNA"/>
</dbReference>
<dbReference type="NCBIfam" id="TIGR02937">
    <property type="entry name" value="sigma70-ECF"/>
    <property type="match status" value="1"/>
</dbReference>
<dbReference type="InterPro" id="IPR013324">
    <property type="entry name" value="RNA_pol_sigma_r3/r4-like"/>
</dbReference>
<evidence type="ECO:0000256" key="2">
    <source>
        <dbReference type="ARBA" id="ARBA00023015"/>
    </source>
</evidence>
<dbReference type="GO" id="GO:0006352">
    <property type="term" value="P:DNA-templated transcription initiation"/>
    <property type="evidence" value="ECO:0007669"/>
    <property type="project" value="InterPro"/>
</dbReference>
<dbReference type="PROSITE" id="PS01063">
    <property type="entry name" value="SIGMA70_ECF"/>
    <property type="match status" value="1"/>
</dbReference>
<reference evidence="9 10" key="1">
    <citation type="journal article" date="2016" name="Nat. Commun.">
        <title>Thousands of microbial genomes shed light on interconnected biogeochemical processes in an aquifer system.</title>
        <authorList>
            <person name="Anantharaman K."/>
            <person name="Brown C.T."/>
            <person name="Hug L.A."/>
            <person name="Sharon I."/>
            <person name="Castelle C.J."/>
            <person name="Probst A.J."/>
            <person name="Thomas B.C."/>
            <person name="Singh A."/>
            <person name="Wilkins M.J."/>
            <person name="Karaoz U."/>
            <person name="Brodie E.L."/>
            <person name="Williams K.H."/>
            <person name="Hubbard S.S."/>
            <person name="Banfield J.F."/>
        </authorList>
    </citation>
    <scope>NUCLEOTIDE SEQUENCE [LARGE SCALE GENOMIC DNA]</scope>
</reference>
<dbReference type="InterPro" id="IPR000838">
    <property type="entry name" value="RNA_pol_sigma70_ECF_CS"/>
</dbReference>
<comment type="caution">
    <text evidence="9">The sequence shown here is derived from an EMBL/GenBank/DDBJ whole genome shotgun (WGS) entry which is preliminary data.</text>
</comment>
<feature type="domain" description="RNA polymerase sigma-70 region 2" evidence="7">
    <location>
        <begin position="36"/>
        <end position="101"/>
    </location>
</feature>
<name>A0A1G2SE60_9BACT</name>
<evidence type="ECO:0000259" key="7">
    <source>
        <dbReference type="Pfam" id="PF04542"/>
    </source>
</evidence>
<sequence>MGGAFVVDPTCMFLYFLYMMTSKQKIKKEEVLTVAYHNNEKRMTSYAFFKTHDSAKSQDLVQDAFLKTWAYLVKGGKINLMKPFLYHVLNQGIIDEYRKHKTTSLDSLLEKGYEPSFDNSERISNVFDGKAILLLIKNLPVKYGNVVRMRYVQDLSLKEISLITGQTRNAVAVQVCRGLAILKKLCTRNNVPMIKKSKE</sequence>
<dbReference type="Pfam" id="PF08281">
    <property type="entry name" value="Sigma70_r4_2"/>
    <property type="match status" value="1"/>
</dbReference>
<dbReference type="STRING" id="1802726.A3B07_03580"/>
<feature type="domain" description="RNA polymerase sigma factor 70 region 4 type 2" evidence="8">
    <location>
        <begin position="131"/>
        <end position="180"/>
    </location>
</feature>
<dbReference type="AlphaFoldDB" id="A0A1G2SE60"/>